<gene>
    <name evidence="2" type="ORF">BG015_010508</name>
</gene>
<protein>
    <submittedName>
        <fullName evidence="2">Uncharacterized protein</fullName>
    </submittedName>
</protein>
<comment type="caution">
    <text evidence="2">The sequence shown here is derived from an EMBL/GenBank/DDBJ whole genome shotgun (WGS) entry which is preliminary data.</text>
</comment>
<feature type="compositionally biased region" description="Basic and acidic residues" evidence="1">
    <location>
        <begin position="158"/>
        <end position="167"/>
    </location>
</feature>
<feature type="compositionally biased region" description="Low complexity" evidence="1">
    <location>
        <begin position="1"/>
        <end position="21"/>
    </location>
</feature>
<dbReference type="EMBL" id="JAAAUQ010000754">
    <property type="protein sequence ID" value="KAF9147790.1"/>
    <property type="molecule type" value="Genomic_DNA"/>
</dbReference>
<keyword evidence="3" id="KW-1185">Reference proteome</keyword>
<dbReference type="AlphaFoldDB" id="A0A9P5V8U3"/>
<feature type="compositionally biased region" description="Polar residues" evidence="1">
    <location>
        <begin position="37"/>
        <end position="53"/>
    </location>
</feature>
<feature type="region of interest" description="Disordered" evidence="1">
    <location>
        <begin position="1"/>
        <end position="57"/>
    </location>
</feature>
<organism evidence="2 3">
    <name type="scientific">Linnemannia schmuckeri</name>
    <dbReference type="NCBI Taxonomy" id="64567"/>
    <lineage>
        <taxon>Eukaryota</taxon>
        <taxon>Fungi</taxon>
        <taxon>Fungi incertae sedis</taxon>
        <taxon>Mucoromycota</taxon>
        <taxon>Mortierellomycotina</taxon>
        <taxon>Mortierellomycetes</taxon>
        <taxon>Mortierellales</taxon>
        <taxon>Mortierellaceae</taxon>
        <taxon>Linnemannia</taxon>
    </lineage>
</organism>
<sequence>MPRSSSTTLTASSSSATAAMSPDAITPPAPNRPPVIVTTTNDLTPRIQVSNTKAPRKPQCRAFIPKNKNLKANTETLLQAMQGAPHFTRYKEARKEYEDRQQKAVFESGSSNFDQDLLMKDIIAREDEFIAKDRERLVSEANLAVEINTFQAAGIDIRDQATEEHTHAARRGRTMSEGP</sequence>
<evidence type="ECO:0000313" key="2">
    <source>
        <dbReference type="EMBL" id="KAF9147790.1"/>
    </source>
</evidence>
<feature type="region of interest" description="Disordered" evidence="1">
    <location>
        <begin position="158"/>
        <end position="179"/>
    </location>
</feature>
<name>A0A9P5V8U3_9FUNG</name>
<dbReference type="OrthoDB" id="2424029at2759"/>
<dbReference type="Proteomes" id="UP000748756">
    <property type="component" value="Unassembled WGS sequence"/>
</dbReference>
<evidence type="ECO:0000256" key="1">
    <source>
        <dbReference type="SAM" id="MobiDB-lite"/>
    </source>
</evidence>
<proteinExistence type="predicted"/>
<evidence type="ECO:0000313" key="3">
    <source>
        <dbReference type="Proteomes" id="UP000748756"/>
    </source>
</evidence>
<reference evidence="2" key="1">
    <citation type="journal article" date="2020" name="Fungal Divers.">
        <title>Resolving the Mortierellaceae phylogeny through synthesis of multi-gene phylogenetics and phylogenomics.</title>
        <authorList>
            <person name="Vandepol N."/>
            <person name="Liber J."/>
            <person name="Desiro A."/>
            <person name="Na H."/>
            <person name="Kennedy M."/>
            <person name="Barry K."/>
            <person name="Grigoriev I.V."/>
            <person name="Miller A.N."/>
            <person name="O'Donnell K."/>
            <person name="Stajich J.E."/>
            <person name="Bonito G."/>
        </authorList>
    </citation>
    <scope>NUCLEOTIDE SEQUENCE</scope>
    <source>
        <strain evidence="2">NRRL 6426</strain>
    </source>
</reference>
<accession>A0A9P5V8U3</accession>